<gene>
    <name evidence="1" type="ORF">ACFFIC_11655</name>
</gene>
<sequence length="52" mass="5955">MRSQADTLHCNTQGFPILEDVRTEWTTQEDLTGNPLRGLFFGILFALPFWGL</sequence>
<dbReference type="Proteomes" id="UP001589789">
    <property type="component" value="Unassembled WGS sequence"/>
</dbReference>
<accession>A0ABV6IRF7</accession>
<comment type="caution">
    <text evidence="1">The sequence shown here is derived from an EMBL/GenBank/DDBJ whole genome shotgun (WGS) entry which is preliminary data.</text>
</comment>
<name>A0ABV6IRF7_9PROT</name>
<dbReference type="RefSeq" id="WP_377050426.1">
    <property type="nucleotide sequence ID" value="NZ_JBHLVZ010000025.1"/>
</dbReference>
<organism evidence="1 2">
    <name type="scientific">Muricoccus vinaceus</name>
    <dbReference type="NCBI Taxonomy" id="424704"/>
    <lineage>
        <taxon>Bacteria</taxon>
        <taxon>Pseudomonadati</taxon>
        <taxon>Pseudomonadota</taxon>
        <taxon>Alphaproteobacteria</taxon>
        <taxon>Acetobacterales</taxon>
        <taxon>Roseomonadaceae</taxon>
        <taxon>Muricoccus</taxon>
    </lineage>
</organism>
<reference evidence="1 2" key="1">
    <citation type="submission" date="2024-09" db="EMBL/GenBank/DDBJ databases">
        <authorList>
            <person name="Sun Q."/>
            <person name="Mori K."/>
        </authorList>
    </citation>
    <scope>NUCLEOTIDE SEQUENCE [LARGE SCALE GENOMIC DNA]</scope>
    <source>
        <strain evidence="1 2">CCM 7468</strain>
    </source>
</reference>
<dbReference type="EMBL" id="JBHLVZ010000025">
    <property type="protein sequence ID" value="MFC0386195.1"/>
    <property type="molecule type" value="Genomic_DNA"/>
</dbReference>
<evidence type="ECO:0000313" key="1">
    <source>
        <dbReference type="EMBL" id="MFC0386195.1"/>
    </source>
</evidence>
<keyword evidence="2" id="KW-1185">Reference proteome</keyword>
<proteinExistence type="predicted"/>
<protein>
    <submittedName>
        <fullName evidence="1">Uncharacterized protein</fullName>
    </submittedName>
</protein>
<evidence type="ECO:0000313" key="2">
    <source>
        <dbReference type="Proteomes" id="UP001589789"/>
    </source>
</evidence>